<name>A0A4R6LUG2_9FIRM</name>
<sequence length="48" mass="5726">MDNLKPEFNYNGGNQKGEKLEIYYEGNEIKIEVLEKLGEFVEWFEGRK</sequence>
<dbReference type="Proteomes" id="UP000295064">
    <property type="component" value="Unassembled WGS sequence"/>
</dbReference>
<comment type="caution">
    <text evidence="1">The sequence shown here is derived from an EMBL/GenBank/DDBJ whole genome shotgun (WGS) entry which is preliminary data.</text>
</comment>
<accession>A0A4R6LUG2</accession>
<evidence type="ECO:0000313" key="1">
    <source>
        <dbReference type="EMBL" id="TDO92321.1"/>
    </source>
</evidence>
<dbReference type="AlphaFoldDB" id="A0A4R6LUG2"/>
<gene>
    <name evidence="1" type="ORF">DFR79_106134</name>
</gene>
<reference evidence="1 2" key="1">
    <citation type="submission" date="2019-03" db="EMBL/GenBank/DDBJ databases">
        <title>Subsurface microbial communities from deep shales in Ohio and West Virginia, USA.</title>
        <authorList>
            <person name="Wrighton K."/>
        </authorList>
    </citation>
    <scope>NUCLEOTIDE SEQUENCE [LARGE SCALE GENOMIC DNA]</scope>
    <source>
        <strain evidence="1 2">MA284_T2</strain>
    </source>
</reference>
<protein>
    <submittedName>
        <fullName evidence="1">Uncharacterized protein</fullName>
    </submittedName>
</protein>
<organism evidence="1 2">
    <name type="scientific">Halanaerobium saccharolyticum</name>
    <dbReference type="NCBI Taxonomy" id="43595"/>
    <lineage>
        <taxon>Bacteria</taxon>
        <taxon>Bacillati</taxon>
        <taxon>Bacillota</taxon>
        <taxon>Clostridia</taxon>
        <taxon>Halanaerobiales</taxon>
        <taxon>Halanaerobiaceae</taxon>
        <taxon>Halanaerobium</taxon>
    </lineage>
</organism>
<evidence type="ECO:0000313" key="2">
    <source>
        <dbReference type="Proteomes" id="UP000295064"/>
    </source>
</evidence>
<dbReference type="RefSeq" id="WP_166637986.1">
    <property type="nucleotide sequence ID" value="NZ_SNWX01000006.1"/>
</dbReference>
<proteinExistence type="predicted"/>
<dbReference type="EMBL" id="SNWX01000006">
    <property type="protein sequence ID" value="TDO92321.1"/>
    <property type="molecule type" value="Genomic_DNA"/>
</dbReference>